<dbReference type="EMBL" id="CP025704">
    <property type="protein sequence ID" value="AUN99942.1"/>
    <property type="molecule type" value="Genomic_DNA"/>
</dbReference>
<dbReference type="PANTHER" id="PTHR12526">
    <property type="entry name" value="GLYCOSYLTRANSFERASE"/>
    <property type="match status" value="1"/>
</dbReference>
<proteinExistence type="predicted"/>
<dbReference type="GO" id="GO:0016757">
    <property type="term" value="F:glycosyltransferase activity"/>
    <property type="evidence" value="ECO:0007669"/>
    <property type="project" value="InterPro"/>
</dbReference>
<organism evidence="1 2">
    <name type="scientific">Bacteriovorax stolpii</name>
    <name type="common">Bdellovibrio stolpii</name>
    <dbReference type="NCBI Taxonomy" id="960"/>
    <lineage>
        <taxon>Bacteria</taxon>
        <taxon>Pseudomonadati</taxon>
        <taxon>Bdellovibrionota</taxon>
        <taxon>Bacteriovoracia</taxon>
        <taxon>Bacteriovoracales</taxon>
        <taxon>Bacteriovoracaceae</taxon>
        <taxon>Bacteriovorax</taxon>
    </lineage>
</organism>
<evidence type="ECO:0000313" key="2">
    <source>
        <dbReference type="Proteomes" id="UP000235584"/>
    </source>
</evidence>
<name>A0A2K9NWQ3_BACTC</name>
<dbReference type="InterPro" id="IPR001296">
    <property type="entry name" value="Glyco_trans_1"/>
</dbReference>
<dbReference type="KEGG" id="bsto:C0V70_17885"/>
<dbReference type="SUPFAM" id="SSF53756">
    <property type="entry name" value="UDP-Glycosyltransferase/glycogen phosphorylase"/>
    <property type="match status" value="1"/>
</dbReference>
<protein>
    <submittedName>
        <fullName evidence="1">Uncharacterized protein</fullName>
    </submittedName>
</protein>
<dbReference type="AlphaFoldDB" id="A0A2K9NWQ3"/>
<dbReference type="Proteomes" id="UP000235584">
    <property type="component" value="Chromosome"/>
</dbReference>
<keyword evidence="2" id="KW-1185">Reference proteome</keyword>
<gene>
    <name evidence="1" type="ORF">C0V70_17885</name>
</gene>
<dbReference type="Gene3D" id="3.40.50.2000">
    <property type="entry name" value="Glycogen Phosphorylase B"/>
    <property type="match status" value="1"/>
</dbReference>
<accession>A0A2K9NWQ3</accession>
<sequence>MPNQKRIVLLTSKDNFVWTSMQEIIPMIERSWCELAQKENHLLTTINVEDSTPAQFMPSLISSDLIVISCFNTKIARFIKIIRESYKIDTPFFFYLHGLATIGLWPLERFGVLSLFTSNDLFIGTCEGDLESMKISFENARTQKIPFTISDSPMLHDHLSASAPFVYIGRISPQKNLDQLITAYSDLPLSIRENHPLYLYGSEDHLGYPNIGQKENTYLEKLKKLVETLNLEDQVTFKGFVHRLDIQRELGSNYIFVSPSTHSDENFGMAAFRALLSGATCVLSDWGGHKEYKNHYPNHIYYVTALLTDTGPIIPLKQFTETLLLAVRERQQGQPGFPEAFSMETIHLILKNEMARLPLQNESLKPKSLAQILISQQKEFESQEDIQRCFHSFSDPAFVSFFKAYAK</sequence>
<dbReference type="RefSeq" id="WP_102245231.1">
    <property type="nucleotide sequence ID" value="NZ_CP025704.1"/>
</dbReference>
<dbReference type="Pfam" id="PF00534">
    <property type="entry name" value="Glycos_transf_1"/>
    <property type="match status" value="1"/>
</dbReference>
<evidence type="ECO:0000313" key="1">
    <source>
        <dbReference type="EMBL" id="AUN99942.1"/>
    </source>
</evidence>
<reference evidence="1 2" key="1">
    <citation type="submission" date="2018-01" db="EMBL/GenBank/DDBJ databases">
        <title>Complete genome sequence of Bacteriovorax stolpii DSM12778.</title>
        <authorList>
            <person name="Tang B."/>
            <person name="Chang J."/>
        </authorList>
    </citation>
    <scope>NUCLEOTIDE SEQUENCE [LARGE SCALE GENOMIC DNA]</scope>
    <source>
        <strain evidence="1 2">DSM 12778</strain>
    </source>
</reference>